<keyword evidence="1 2" id="KW-0597">Phosphoprotein</keyword>
<dbReference type="GO" id="GO:0000160">
    <property type="term" value="P:phosphorelay signal transduction system"/>
    <property type="evidence" value="ECO:0007669"/>
    <property type="project" value="InterPro"/>
</dbReference>
<dbReference type="Gene3D" id="3.40.50.2300">
    <property type="match status" value="1"/>
</dbReference>
<dbReference type="KEGG" id="aba:Acid345_4655"/>
<keyword evidence="5" id="KW-1185">Reference proteome</keyword>
<dbReference type="Pfam" id="PF00072">
    <property type="entry name" value="Response_reg"/>
    <property type="match status" value="1"/>
</dbReference>
<sequence length="125" mass="14029">MDDNHIHAYSMRKMLEDQGYRVLEAHSGEEALEFTDKETPDLVLLDVNMPGIDGFEVCRRVREQHKFLPAIVFHTATSANEASHRRAMEMGATAFLTYPVSRDQLLLVILTSIARAKNANAGEGQ</sequence>
<dbReference type="InterPro" id="IPR001789">
    <property type="entry name" value="Sig_transdc_resp-reg_receiver"/>
</dbReference>
<dbReference type="OrthoDB" id="119298at2"/>
<dbReference type="SUPFAM" id="SSF52172">
    <property type="entry name" value="CheY-like"/>
    <property type="match status" value="1"/>
</dbReference>
<reference evidence="4 5" key="1">
    <citation type="journal article" date="2009" name="Appl. Environ. Microbiol.">
        <title>Three genomes from the phylum Acidobacteria provide insight into the lifestyles of these microorganisms in soils.</title>
        <authorList>
            <person name="Ward N.L."/>
            <person name="Challacombe J.F."/>
            <person name="Janssen P.H."/>
            <person name="Henrissat B."/>
            <person name="Coutinho P.M."/>
            <person name="Wu M."/>
            <person name="Xie G."/>
            <person name="Haft D.H."/>
            <person name="Sait M."/>
            <person name="Badger J."/>
            <person name="Barabote R.D."/>
            <person name="Bradley B."/>
            <person name="Brettin T.S."/>
            <person name="Brinkac L.M."/>
            <person name="Bruce D."/>
            <person name="Creasy T."/>
            <person name="Daugherty S.C."/>
            <person name="Davidsen T.M."/>
            <person name="DeBoy R.T."/>
            <person name="Detter J.C."/>
            <person name="Dodson R.J."/>
            <person name="Durkin A.S."/>
            <person name="Ganapathy A."/>
            <person name="Gwinn-Giglio M."/>
            <person name="Han C.S."/>
            <person name="Khouri H."/>
            <person name="Kiss H."/>
            <person name="Kothari S.P."/>
            <person name="Madupu R."/>
            <person name="Nelson K.E."/>
            <person name="Nelson W.C."/>
            <person name="Paulsen I."/>
            <person name="Penn K."/>
            <person name="Ren Q."/>
            <person name="Rosovitz M.J."/>
            <person name="Selengut J.D."/>
            <person name="Shrivastava S."/>
            <person name="Sullivan S.A."/>
            <person name="Tapia R."/>
            <person name="Thompson L.S."/>
            <person name="Watkins K.L."/>
            <person name="Yang Q."/>
            <person name="Yu C."/>
            <person name="Zafar N."/>
            <person name="Zhou L."/>
            <person name="Kuske C.R."/>
        </authorList>
    </citation>
    <scope>NUCLEOTIDE SEQUENCE [LARGE SCALE GENOMIC DNA]</scope>
    <source>
        <strain evidence="4 5">Ellin345</strain>
    </source>
</reference>
<dbReference type="HOGENOM" id="CLU_000445_69_17_0"/>
<feature type="domain" description="Response regulatory" evidence="3">
    <location>
        <begin position="1"/>
        <end position="113"/>
    </location>
</feature>
<dbReference type="PANTHER" id="PTHR44591">
    <property type="entry name" value="STRESS RESPONSE REGULATOR PROTEIN 1"/>
    <property type="match status" value="1"/>
</dbReference>
<dbReference type="InterPro" id="IPR011006">
    <property type="entry name" value="CheY-like_superfamily"/>
</dbReference>
<evidence type="ECO:0000256" key="2">
    <source>
        <dbReference type="PROSITE-ProRule" id="PRU00169"/>
    </source>
</evidence>
<dbReference type="PROSITE" id="PS50110">
    <property type="entry name" value="RESPONSE_REGULATORY"/>
    <property type="match status" value="1"/>
</dbReference>
<proteinExistence type="predicted"/>
<dbReference type="InterPro" id="IPR050595">
    <property type="entry name" value="Bact_response_regulator"/>
</dbReference>
<organism evidence="4 5">
    <name type="scientific">Koribacter versatilis (strain Ellin345)</name>
    <dbReference type="NCBI Taxonomy" id="204669"/>
    <lineage>
        <taxon>Bacteria</taxon>
        <taxon>Pseudomonadati</taxon>
        <taxon>Acidobacteriota</taxon>
        <taxon>Terriglobia</taxon>
        <taxon>Terriglobales</taxon>
        <taxon>Candidatus Korobacteraceae</taxon>
        <taxon>Candidatus Korobacter</taxon>
    </lineage>
</organism>
<dbReference type="AlphaFoldDB" id="Q1IHJ5"/>
<dbReference type="SMART" id="SM00448">
    <property type="entry name" value="REC"/>
    <property type="match status" value="1"/>
</dbReference>
<evidence type="ECO:0000259" key="3">
    <source>
        <dbReference type="PROSITE" id="PS50110"/>
    </source>
</evidence>
<protein>
    <submittedName>
        <fullName evidence="4">Response regulator receiver protein</fullName>
    </submittedName>
</protein>
<dbReference type="eggNOG" id="COG3437">
    <property type="taxonomic scope" value="Bacteria"/>
</dbReference>
<name>Q1IHJ5_KORVE</name>
<gene>
    <name evidence="4" type="ordered locus">Acid345_4655</name>
</gene>
<dbReference type="RefSeq" id="WP_011525452.1">
    <property type="nucleotide sequence ID" value="NC_008009.1"/>
</dbReference>
<evidence type="ECO:0000313" key="5">
    <source>
        <dbReference type="Proteomes" id="UP000002432"/>
    </source>
</evidence>
<feature type="modified residue" description="4-aspartylphosphate" evidence="2">
    <location>
        <position position="46"/>
    </location>
</feature>
<dbReference type="EMBL" id="CP000360">
    <property type="protein sequence ID" value="ABF43655.1"/>
    <property type="molecule type" value="Genomic_DNA"/>
</dbReference>
<dbReference type="PANTHER" id="PTHR44591:SF3">
    <property type="entry name" value="RESPONSE REGULATORY DOMAIN-CONTAINING PROTEIN"/>
    <property type="match status" value="1"/>
</dbReference>
<evidence type="ECO:0000256" key="1">
    <source>
        <dbReference type="ARBA" id="ARBA00022553"/>
    </source>
</evidence>
<evidence type="ECO:0000313" key="4">
    <source>
        <dbReference type="EMBL" id="ABF43655.1"/>
    </source>
</evidence>
<dbReference type="Proteomes" id="UP000002432">
    <property type="component" value="Chromosome"/>
</dbReference>
<dbReference type="CDD" id="cd00156">
    <property type="entry name" value="REC"/>
    <property type="match status" value="1"/>
</dbReference>
<dbReference type="STRING" id="204669.Acid345_4655"/>
<accession>Q1IHJ5</accession>
<dbReference type="EnsemblBacteria" id="ABF43655">
    <property type="protein sequence ID" value="ABF43655"/>
    <property type="gene ID" value="Acid345_4655"/>
</dbReference>